<keyword evidence="3" id="KW-1185">Reference proteome</keyword>
<evidence type="ECO:0000313" key="3">
    <source>
        <dbReference type="Proteomes" id="UP000611554"/>
    </source>
</evidence>
<dbReference type="EMBL" id="BMQJ01000002">
    <property type="protein sequence ID" value="GGP84906.1"/>
    <property type="molecule type" value="Genomic_DNA"/>
</dbReference>
<sequence>MSDRIPGVRTNGHGQYVDRVLSVSLDTVRVFLHVLAATVWVGGQLTLAFLVPSLRTAGEGVTGTAARAFNRVAWPAFAVLAATGVWNMLAVDGGDPAYKTTLHVKMAVVVISGVTAFLHARARSRGAMAAFGALSGLSALAALFLGVLLG</sequence>
<reference evidence="3" key="1">
    <citation type="journal article" date="2019" name="Int. J. Syst. Evol. Microbiol.">
        <title>The Global Catalogue of Microorganisms (GCM) 10K type strain sequencing project: providing services to taxonomists for standard genome sequencing and annotation.</title>
        <authorList>
            <consortium name="The Broad Institute Genomics Platform"/>
            <consortium name="The Broad Institute Genome Sequencing Center for Infectious Disease"/>
            <person name="Wu L."/>
            <person name="Ma J."/>
        </authorList>
    </citation>
    <scope>NUCLEOTIDE SEQUENCE [LARGE SCALE GENOMIC DNA]</scope>
    <source>
        <strain evidence="3">JCM 3115</strain>
    </source>
</reference>
<feature type="transmembrane region" description="Helical" evidence="1">
    <location>
        <begin position="72"/>
        <end position="90"/>
    </location>
</feature>
<organism evidence="2 3">
    <name type="scientific">Streptosporangium pseudovulgare</name>
    <dbReference type="NCBI Taxonomy" id="35765"/>
    <lineage>
        <taxon>Bacteria</taxon>
        <taxon>Bacillati</taxon>
        <taxon>Actinomycetota</taxon>
        <taxon>Actinomycetes</taxon>
        <taxon>Streptosporangiales</taxon>
        <taxon>Streptosporangiaceae</taxon>
        <taxon>Streptosporangium</taxon>
    </lineage>
</organism>
<protein>
    <recommendedName>
        <fullName evidence="4">Copper resistance protein D domain-containing protein</fullName>
    </recommendedName>
</protein>
<feature type="transmembrane region" description="Helical" evidence="1">
    <location>
        <begin position="127"/>
        <end position="149"/>
    </location>
</feature>
<proteinExistence type="predicted"/>
<feature type="transmembrane region" description="Helical" evidence="1">
    <location>
        <begin position="102"/>
        <end position="120"/>
    </location>
</feature>
<dbReference type="Proteomes" id="UP000611554">
    <property type="component" value="Unassembled WGS sequence"/>
</dbReference>
<evidence type="ECO:0000313" key="2">
    <source>
        <dbReference type="EMBL" id="GGP84906.1"/>
    </source>
</evidence>
<keyword evidence="1" id="KW-1133">Transmembrane helix</keyword>
<keyword evidence="1" id="KW-0472">Membrane</keyword>
<evidence type="ECO:0000256" key="1">
    <source>
        <dbReference type="SAM" id="Phobius"/>
    </source>
</evidence>
<comment type="caution">
    <text evidence="2">The sequence shown here is derived from an EMBL/GenBank/DDBJ whole genome shotgun (WGS) entry which is preliminary data.</text>
</comment>
<evidence type="ECO:0008006" key="4">
    <source>
        <dbReference type="Google" id="ProtNLM"/>
    </source>
</evidence>
<accession>A0ABQ2QJJ5</accession>
<gene>
    <name evidence="2" type="ORF">GCM10010140_12680</name>
</gene>
<feature type="transmembrane region" description="Helical" evidence="1">
    <location>
        <begin position="30"/>
        <end position="51"/>
    </location>
</feature>
<name>A0ABQ2QJJ5_9ACTN</name>
<keyword evidence="1" id="KW-0812">Transmembrane</keyword>